<keyword evidence="1" id="KW-0812">Transmembrane</keyword>
<dbReference type="Gene3D" id="3.40.50.620">
    <property type="entry name" value="HUPs"/>
    <property type="match status" value="1"/>
</dbReference>
<dbReference type="EMBL" id="SKFG01000001">
    <property type="protein sequence ID" value="TCZ81303.1"/>
    <property type="molecule type" value="Genomic_DNA"/>
</dbReference>
<evidence type="ECO:0000259" key="2">
    <source>
        <dbReference type="Pfam" id="PF02698"/>
    </source>
</evidence>
<dbReference type="AlphaFoldDB" id="A0A4R4ENW1"/>
<organism evidence="3 4">
    <name type="scientific">Paenibacillus albiflavus</name>
    <dbReference type="NCBI Taxonomy" id="2545760"/>
    <lineage>
        <taxon>Bacteria</taxon>
        <taxon>Bacillati</taxon>
        <taxon>Bacillota</taxon>
        <taxon>Bacilli</taxon>
        <taxon>Bacillales</taxon>
        <taxon>Paenibacillaceae</taxon>
        <taxon>Paenibacillus</taxon>
    </lineage>
</organism>
<dbReference type="PANTHER" id="PTHR30336:SF20">
    <property type="entry name" value="DUF218 DOMAIN-CONTAINING PROTEIN"/>
    <property type="match status" value="1"/>
</dbReference>
<sequence length="196" mass="22428">MLRYSLRSFLILFIIGGIWTAYVQWRIHDALDQQLPEHADVGIVLGASIWHDEPSPGLKERLNHSIKLYQYGYFDHIIVTGGMDASGAIITEAEAMKRYLVNHGIPEDSIMLEGKSTSTYENLVNAKQIMDTHDWRSAIIVTHHFHGARALDIARTVGLSSYYISTTDSKALFMPWHQARETLAFAKWEWTKLFIH</sequence>
<dbReference type="InterPro" id="IPR003848">
    <property type="entry name" value="DUF218"/>
</dbReference>
<keyword evidence="1" id="KW-0472">Membrane</keyword>
<evidence type="ECO:0000313" key="3">
    <source>
        <dbReference type="EMBL" id="TCZ81303.1"/>
    </source>
</evidence>
<gene>
    <name evidence="3" type="ORF">E0485_01905</name>
</gene>
<reference evidence="3 4" key="1">
    <citation type="submission" date="2019-03" db="EMBL/GenBank/DDBJ databases">
        <authorList>
            <person name="Kim M.K.M."/>
        </authorList>
    </citation>
    <scope>NUCLEOTIDE SEQUENCE [LARGE SCALE GENOMIC DNA]</scope>
    <source>
        <strain evidence="3 4">18JY21-1</strain>
    </source>
</reference>
<dbReference type="PANTHER" id="PTHR30336">
    <property type="entry name" value="INNER MEMBRANE PROTEIN, PROBABLE PERMEASE"/>
    <property type="match status" value="1"/>
</dbReference>
<dbReference type="Pfam" id="PF02698">
    <property type="entry name" value="DUF218"/>
    <property type="match status" value="1"/>
</dbReference>
<dbReference type="InterPro" id="IPR014729">
    <property type="entry name" value="Rossmann-like_a/b/a_fold"/>
</dbReference>
<keyword evidence="1" id="KW-1133">Transmembrane helix</keyword>
<proteinExistence type="predicted"/>
<dbReference type="Proteomes" id="UP000295418">
    <property type="component" value="Unassembled WGS sequence"/>
</dbReference>
<evidence type="ECO:0000313" key="4">
    <source>
        <dbReference type="Proteomes" id="UP000295418"/>
    </source>
</evidence>
<feature type="domain" description="DUF218" evidence="2">
    <location>
        <begin position="40"/>
        <end position="172"/>
    </location>
</feature>
<feature type="transmembrane region" description="Helical" evidence="1">
    <location>
        <begin position="6"/>
        <end position="25"/>
    </location>
</feature>
<dbReference type="CDD" id="cd06259">
    <property type="entry name" value="YdcF-like"/>
    <property type="match status" value="1"/>
</dbReference>
<dbReference type="OrthoDB" id="9782395at2"/>
<evidence type="ECO:0000256" key="1">
    <source>
        <dbReference type="SAM" id="Phobius"/>
    </source>
</evidence>
<dbReference type="GO" id="GO:0005886">
    <property type="term" value="C:plasma membrane"/>
    <property type="evidence" value="ECO:0007669"/>
    <property type="project" value="TreeGrafter"/>
</dbReference>
<comment type="caution">
    <text evidence="3">The sequence shown here is derived from an EMBL/GenBank/DDBJ whole genome shotgun (WGS) entry which is preliminary data.</text>
</comment>
<name>A0A4R4ENW1_9BACL</name>
<accession>A0A4R4ENW1</accession>
<protein>
    <submittedName>
        <fullName evidence="3">YdcF family protein</fullName>
    </submittedName>
</protein>
<keyword evidence="4" id="KW-1185">Reference proteome</keyword>
<dbReference type="InterPro" id="IPR051599">
    <property type="entry name" value="Cell_Envelope_Assoc"/>
</dbReference>